<dbReference type="Proteomes" id="UP000009328">
    <property type="component" value="Unassembled WGS sequence"/>
</dbReference>
<evidence type="ECO:0000256" key="3">
    <source>
        <dbReference type="ARBA" id="ARBA00023136"/>
    </source>
</evidence>
<dbReference type="InterPro" id="IPR015348">
    <property type="entry name" value="Clathrin_H-chain_linker_core"/>
</dbReference>
<organism evidence="9 10">
    <name type="scientific">Wickerhamomyces ciferrii (strain ATCC 14091 / BCRC 22168 / CBS 111 / JCM 3599 / NBRC 0793 / NRRL Y-1031 F-60-10)</name>
    <name type="common">Yeast</name>
    <name type="synonym">Pichia ciferrii</name>
    <dbReference type="NCBI Taxonomy" id="1206466"/>
    <lineage>
        <taxon>Eukaryota</taxon>
        <taxon>Fungi</taxon>
        <taxon>Dikarya</taxon>
        <taxon>Ascomycota</taxon>
        <taxon>Saccharomycotina</taxon>
        <taxon>Saccharomycetes</taxon>
        <taxon>Phaffomycetales</taxon>
        <taxon>Wickerhamomycetaceae</taxon>
        <taxon>Wickerhamomyces</taxon>
    </lineage>
</organism>
<evidence type="ECO:0000256" key="6">
    <source>
        <dbReference type="PIRNR" id="PIRNR002290"/>
    </source>
</evidence>
<dbReference type="Pfam" id="PF01394">
    <property type="entry name" value="Clathrin_propel"/>
    <property type="match status" value="1"/>
</dbReference>
<dbReference type="SUPFAM" id="SSF50989">
    <property type="entry name" value="Clathrin heavy-chain terminal domain"/>
    <property type="match status" value="1"/>
</dbReference>
<dbReference type="InterPro" id="IPR022365">
    <property type="entry name" value="Clathrin_H-chain_propeller_rpt"/>
</dbReference>
<dbReference type="FunFam" id="1.25.40.10:FF:000001">
    <property type="entry name" value="Clathrin heavy chain"/>
    <property type="match status" value="1"/>
</dbReference>
<dbReference type="Pfam" id="PF13838">
    <property type="entry name" value="Clathrin_H_link"/>
    <property type="match status" value="1"/>
</dbReference>
<comment type="similarity">
    <text evidence="1 6">Belongs to the clathrin heavy chain family.</text>
</comment>
<comment type="subcellular location">
    <subcellularLocation>
        <location evidence="6">Cytoplasmic vesicle membrane</location>
        <topology evidence="6">Peripheral membrane protein</topology>
        <orientation evidence="6">Cytoplasmic side</orientation>
    </subcellularLocation>
    <subcellularLocation>
        <location evidence="6">Membrane</location>
        <location evidence="6">Coated pit</location>
        <topology evidence="6">Peripheral membrane protein</topology>
        <orientation evidence="6">Cytoplasmic side</orientation>
    </subcellularLocation>
</comment>
<dbReference type="GO" id="GO:0030132">
    <property type="term" value="C:clathrin coat of coated pit"/>
    <property type="evidence" value="ECO:0007669"/>
    <property type="project" value="InterPro"/>
</dbReference>
<evidence type="ECO:0000256" key="7">
    <source>
        <dbReference type="PROSITE-ProRule" id="PRU01006"/>
    </source>
</evidence>
<evidence type="ECO:0000313" key="10">
    <source>
        <dbReference type="Proteomes" id="UP000009328"/>
    </source>
</evidence>
<dbReference type="InterPro" id="IPR016341">
    <property type="entry name" value="Clathrin_heavy_chain"/>
</dbReference>
<dbReference type="InterPro" id="IPR055358">
    <property type="entry name" value="CHCR"/>
</dbReference>
<dbReference type="InterPro" id="IPR016025">
    <property type="entry name" value="Clathrin_H-chain_N"/>
</dbReference>
<feature type="repeat" description="CHCR" evidence="7">
    <location>
        <begin position="1425"/>
        <end position="1568"/>
    </location>
</feature>
<evidence type="ECO:0000256" key="1">
    <source>
        <dbReference type="ARBA" id="ARBA00009535"/>
    </source>
</evidence>
<feature type="repeat" description="CHCR" evidence="7">
    <location>
        <begin position="981"/>
        <end position="1126"/>
    </location>
</feature>
<dbReference type="SUPFAM" id="SSF48371">
    <property type="entry name" value="ARM repeat"/>
    <property type="match status" value="6"/>
</dbReference>
<dbReference type="EMBL" id="CAIF01000288">
    <property type="protein sequence ID" value="CCH46938.1"/>
    <property type="molecule type" value="Genomic_DNA"/>
</dbReference>
<dbReference type="HOGENOM" id="CLU_002136_0_0_1"/>
<dbReference type="InterPro" id="IPR016024">
    <property type="entry name" value="ARM-type_fold"/>
</dbReference>
<feature type="repeat" description="CHCR" evidence="7">
    <location>
        <begin position="539"/>
        <end position="685"/>
    </location>
</feature>
<dbReference type="FunFam" id="2.130.10.110:FF:000003">
    <property type="entry name" value="Clathrin heavy chain"/>
    <property type="match status" value="1"/>
</dbReference>
<comment type="function">
    <text evidence="6">Clathrin is the major protein of the polyhedral coat of coated pits and vesicles.</text>
</comment>
<feature type="repeat" description="CHCR" evidence="7">
    <location>
        <begin position="1130"/>
        <end position="1271"/>
    </location>
</feature>
<sequence>MSDIPIEFTELTDLTSLGINQQSLEFRSTTLESDHYVVVREQVNGANTVAIVDLQNNNQITRKNMTADNAILHPSQFIISLRANGTTLQIFNLQTKEKLKSCSTDEPVIFWKWLNDEQLGLVTASSIYTWNVFDGQPSVGPVKLTSRHVNLNNAQIINFVSNPNFDWFAVVGITQENGRIAGKIQLFSKQRNVSQAIEGHVASFSQLTLENASAPTQVFVCGNRTANGGQLHIIEIDHDSNNPPFQKKSVDIFFPPDAQNDFPISLQVSKKYGVIYLLTKYGFIHLYDLESGQNLFVNRITAHLVFIASSYHDNNGILAINKQGQVLAVEIAQDKLIPYILNKLANVPLALSLASRGGLPGAENLFLQQFDQLLNQGDYSNAAKVAASSAQLRTPQTINKLKNVQAPPGSISPILQYFSTLLDKGQLNEFETIELARPVLQQDRKQLFEKWLKEDKLTSSEELGDIVKPFDLTLALAIYLRAKTHPKVIAALAESGQFDKILPYSEKVGYQPNFIVLISNLLRSNPDKASEFAISLLNSPSTSEQIEVEKIADIFFSQNFIQQGTSFLLDALKDDSPNQGHLQTRLLEINLLHAPQVADAILGNDMFHHYDRPTIAQLAEKAGLYQRALENYSDIKDIKRVVVNTGSIPADWLISYFGKLNVDQSTVVLRELLDKNIAQNLQIVIQVATKFSDLIGSATLIKLFEEFRSYEGLYYYLASIVNLTDDKDVVFKYIQAAAKLGQVKEIERIVKDNNVYDSEKVKNYLKDANLQDQLPLIIVCDRFNYVHDLILYLYKHQFFKFIEVYVQQVNPSKTPQVVAALLDVDCDEKVIQNLIQSVLGQVPVGELTAEVEKRNRLKLLLPFLEATLNSGSQDQAVYNTLAKIYIDSNNAPEKFLKENDSYDTLEVGRYCEKRDPYLAYIAYERGSNDEELIRITNENSMYKYQARYLLKRSDLGLWNSVLGEDNIHRRQLIDQVVGTAVPELNDPEPVSLTVKAFMDNGLTLELIELLEKIILEPSPFNDNPSLQGLLLLTAIKVEPTKVSSYIEKLDQFDPVEIGSLATEAGLHEEAFEIYDKNKLYPQALKVLAEDVLSLDRGEAYAEKIDNPELWSQLGTSQLDGLRIPEAIESYIKAGDASNYESVIDIADSAGKFEELIKFLLMAREHYKEPKIDGEIIVAYAELEKLNEIEKFLNGSNVADLNEVGDKLYERKDYKAAKLLYSSVSNYSKLASTLVFLDDYQAAVECARKASNTKVWKQVNDACLEHKEFRLAQICGLNLIVHAEELSELVEKYESEGYFDQLISLFEAGLGLERAHMGMFTELAILYTKYNQAKTLEHLKLFWSRINIPKVIRATETAHLWPELIFLYAHYDEWDNAALTMIEKAASSFDHSSFKEIIVKVANLEIYYKAINFYVNEHPSLITDLLTVLTPRIDIPRVVRLFQKSDNLPLIKPFLVSVLDKNNSVVNAAYHDLLIEEEDYKTLGTVVDTHDKFDSIDLAARLEKHDLIFFRQIAARLYRKNKKWNKALSILKTDQLWNTAIETATISQSTDVAEDLLTYFVETGNNEAFIALLYSSYDLIRYDKVIELAWLHDLNEYIKPYHIAVERDRSNHITKLINDLKVREESKNEDEEPVLGNQRLMITNGSPAQSFNTGLGYQATGQGFGNAF</sequence>
<dbReference type="GO" id="GO:0006886">
    <property type="term" value="P:intracellular protein transport"/>
    <property type="evidence" value="ECO:0007669"/>
    <property type="project" value="UniProtKB-UniRule"/>
</dbReference>
<dbReference type="FunFam" id="1.25.40.10:FF:000082">
    <property type="entry name" value="Clathrin heavy chain"/>
    <property type="match status" value="1"/>
</dbReference>
<dbReference type="GO" id="GO:0030130">
    <property type="term" value="C:clathrin coat of trans-Golgi network vesicle"/>
    <property type="evidence" value="ECO:0007669"/>
    <property type="project" value="InterPro"/>
</dbReference>
<protein>
    <recommendedName>
        <fullName evidence="6">Clathrin heavy chain</fullName>
    </recommendedName>
</protein>
<accession>K0L0H5</accession>
<comment type="caution">
    <text evidence="9">The sequence shown here is derived from an EMBL/GenBank/DDBJ whole genome shotgun (WGS) entry which is preliminary data.</text>
</comment>
<evidence type="ECO:0000256" key="2">
    <source>
        <dbReference type="ARBA" id="ARBA00022737"/>
    </source>
</evidence>
<name>K0L0H5_WICCF</name>
<proteinExistence type="inferred from homology"/>
<evidence type="ECO:0000256" key="4">
    <source>
        <dbReference type="ARBA" id="ARBA00023176"/>
    </source>
</evidence>
<dbReference type="PIRSF" id="PIRSF002290">
    <property type="entry name" value="Clathrin_H_chain"/>
    <property type="match status" value="1"/>
</dbReference>
<dbReference type="GO" id="GO:0006895">
    <property type="term" value="P:Golgi to endosome transport"/>
    <property type="evidence" value="ECO:0007669"/>
    <property type="project" value="TreeGrafter"/>
</dbReference>
<evidence type="ECO:0000259" key="8">
    <source>
        <dbReference type="Pfam" id="PF09268"/>
    </source>
</evidence>
<evidence type="ECO:0000256" key="5">
    <source>
        <dbReference type="ARBA" id="ARBA00023329"/>
    </source>
</evidence>
<feature type="repeat" description="CHCR" evidence="7">
    <location>
        <begin position="688"/>
        <end position="830"/>
    </location>
</feature>
<dbReference type="Gene3D" id="1.25.40.10">
    <property type="entry name" value="Tetratricopeptide repeat domain"/>
    <property type="match status" value="4"/>
</dbReference>
<dbReference type="GO" id="GO:0005198">
    <property type="term" value="F:structural molecule activity"/>
    <property type="evidence" value="ECO:0007669"/>
    <property type="project" value="InterPro"/>
</dbReference>
<dbReference type="GO" id="GO:0030479">
    <property type="term" value="C:actin cortical patch"/>
    <property type="evidence" value="ECO:0007669"/>
    <property type="project" value="TreeGrafter"/>
</dbReference>
<feature type="domain" description="Clathrin heavy chain linker core motif" evidence="8">
    <location>
        <begin position="334"/>
        <end position="356"/>
    </location>
</feature>
<feature type="repeat" description="CHCR" evidence="7">
    <location>
        <begin position="1276"/>
        <end position="1422"/>
    </location>
</feature>
<dbReference type="Pfam" id="PF09268">
    <property type="entry name" value="Clathrin-link"/>
    <property type="match status" value="1"/>
</dbReference>
<keyword evidence="5 6" id="KW-0968">Cytoplasmic vesicle</keyword>
<keyword evidence="4 6" id="KW-0168">Coated pit</keyword>
<dbReference type="FunCoup" id="K0L0H5">
    <property type="interactions" value="1299"/>
</dbReference>
<dbReference type="InParanoid" id="K0L0H5"/>
<dbReference type="GO" id="GO:0032051">
    <property type="term" value="F:clathrin light chain binding"/>
    <property type="evidence" value="ECO:0007669"/>
    <property type="project" value="InterPro"/>
</dbReference>
<dbReference type="PANTHER" id="PTHR10292:SF1">
    <property type="entry name" value="CLATHRIN HEAVY CHAIN"/>
    <property type="match status" value="1"/>
</dbReference>
<dbReference type="FunFam" id="1.25.40.10:FF:000002">
    <property type="entry name" value="Clathrin heavy chain"/>
    <property type="match status" value="1"/>
</dbReference>
<evidence type="ECO:0000313" key="9">
    <source>
        <dbReference type="EMBL" id="CCH46938.1"/>
    </source>
</evidence>
<dbReference type="GO" id="GO:0005829">
    <property type="term" value="C:cytosol"/>
    <property type="evidence" value="ECO:0007669"/>
    <property type="project" value="GOC"/>
</dbReference>
<dbReference type="GO" id="GO:0071439">
    <property type="term" value="C:clathrin complex"/>
    <property type="evidence" value="ECO:0007669"/>
    <property type="project" value="InterPro"/>
</dbReference>
<keyword evidence="10" id="KW-1185">Reference proteome</keyword>
<reference evidence="9 10" key="1">
    <citation type="journal article" date="2012" name="Eukaryot. Cell">
        <title>Draft genome sequence of Wickerhamomyces ciferrii NRRL Y-1031 F-60-10.</title>
        <authorList>
            <person name="Schneider J."/>
            <person name="Andrea H."/>
            <person name="Blom J."/>
            <person name="Jaenicke S."/>
            <person name="Ruckert C."/>
            <person name="Schorsch C."/>
            <person name="Szczepanowski R."/>
            <person name="Farwick M."/>
            <person name="Goesmann A."/>
            <person name="Puhler A."/>
            <person name="Schaffer S."/>
            <person name="Tauch A."/>
            <person name="Kohler T."/>
            <person name="Brinkrolf K."/>
        </authorList>
    </citation>
    <scope>NUCLEOTIDE SEQUENCE [LARGE SCALE GENOMIC DNA]</scope>
    <source>
        <strain evidence="10">ATCC 14091 / BCRC 22168 / CBS 111 / JCM 3599 / NBRC 0793 / NRRL Y-1031 F-60-10</strain>
    </source>
</reference>
<dbReference type="PANTHER" id="PTHR10292">
    <property type="entry name" value="CLATHRIN HEAVY CHAIN RELATED"/>
    <property type="match status" value="1"/>
</dbReference>
<dbReference type="SMART" id="SM00299">
    <property type="entry name" value="CLH"/>
    <property type="match status" value="7"/>
</dbReference>
<dbReference type="FunFam" id="1.25.40.10:FF:000005">
    <property type="entry name" value="Clathrin heavy chain"/>
    <property type="match status" value="1"/>
</dbReference>
<dbReference type="Gene3D" id="1.25.40.730">
    <property type="match status" value="1"/>
</dbReference>
<dbReference type="GO" id="GO:0006898">
    <property type="term" value="P:receptor-mediated endocytosis"/>
    <property type="evidence" value="ECO:0007669"/>
    <property type="project" value="TreeGrafter"/>
</dbReference>
<dbReference type="InterPro" id="IPR000547">
    <property type="entry name" value="Clathrin_H-chain/VPS_repeat"/>
</dbReference>
<dbReference type="STRING" id="1206466.K0L0H5"/>
<keyword evidence="3 6" id="KW-0472">Membrane</keyword>
<dbReference type="Pfam" id="PF00637">
    <property type="entry name" value="Clathrin"/>
    <property type="match status" value="7"/>
</dbReference>
<dbReference type="InterPro" id="IPR011990">
    <property type="entry name" value="TPR-like_helical_dom_sf"/>
</dbReference>
<dbReference type="PROSITE" id="PS50236">
    <property type="entry name" value="CHCR"/>
    <property type="match status" value="7"/>
</dbReference>
<dbReference type="eggNOG" id="KOG0985">
    <property type="taxonomic scope" value="Eukaryota"/>
</dbReference>
<dbReference type="Gene3D" id="2.130.10.110">
    <property type="entry name" value="Clathrin heavy-chain terminal domain"/>
    <property type="match status" value="1"/>
</dbReference>
<gene>
    <name evidence="9" type="primary">CHC1</name>
    <name evidence="9" type="ORF">BN7_6544</name>
</gene>
<keyword evidence="2" id="KW-0677">Repeat</keyword>
<feature type="repeat" description="CHCR" evidence="7">
    <location>
        <begin position="835"/>
        <end position="974"/>
    </location>
</feature>